<accession>A0ABZ0SLH4</accession>
<dbReference type="RefSeq" id="WP_320942964.1">
    <property type="nucleotide sequence ID" value="NZ_BAABEU010000011.1"/>
</dbReference>
<sequence length="45" mass="4860">MTTCAVRGCDAEAVITQVGGALHGGRNADPSARKLYEQPRDQYRP</sequence>
<gene>
    <name evidence="2" type="ORF">SM116_02910</name>
</gene>
<name>A0ABZ0SLH4_9MICO</name>
<evidence type="ECO:0000313" key="3">
    <source>
        <dbReference type="Proteomes" id="UP001323798"/>
    </source>
</evidence>
<dbReference type="EMBL" id="CP139368">
    <property type="protein sequence ID" value="WPR90252.1"/>
    <property type="molecule type" value="Genomic_DNA"/>
</dbReference>
<keyword evidence="3" id="KW-1185">Reference proteome</keyword>
<dbReference type="Proteomes" id="UP001323798">
    <property type="component" value="Chromosome"/>
</dbReference>
<evidence type="ECO:0000313" key="2">
    <source>
        <dbReference type="EMBL" id="WPR90252.1"/>
    </source>
</evidence>
<evidence type="ECO:0000256" key="1">
    <source>
        <dbReference type="SAM" id="MobiDB-lite"/>
    </source>
</evidence>
<protein>
    <submittedName>
        <fullName evidence="2">Uncharacterized protein</fullName>
    </submittedName>
</protein>
<feature type="region of interest" description="Disordered" evidence="1">
    <location>
        <begin position="21"/>
        <end position="45"/>
    </location>
</feature>
<proteinExistence type="predicted"/>
<reference evidence="2 3" key="1">
    <citation type="submission" date="2023-11" db="EMBL/GenBank/DDBJ databases">
        <title>Genome sequence of Microbacterium rhizosphaerae KACC 19337.</title>
        <authorList>
            <person name="Choi H."/>
            <person name="Kim S."/>
            <person name="Kim Y."/>
            <person name="Kwon S.-W."/>
            <person name="Heo J."/>
        </authorList>
    </citation>
    <scope>NUCLEOTIDE SEQUENCE [LARGE SCALE GENOMIC DNA]</scope>
    <source>
        <strain evidence="2 3">KACC 19337</strain>
    </source>
</reference>
<organism evidence="2 3">
    <name type="scientific">Microbacterium rhizosphaerae</name>
    <dbReference type="NCBI Taxonomy" id="1678237"/>
    <lineage>
        <taxon>Bacteria</taxon>
        <taxon>Bacillati</taxon>
        <taxon>Actinomycetota</taxon>
        <taxon>Actinomycetes</taxon>
        <taxon>Micrococcales</taxon>
        <taxon>Microbacteriaceae</taxon>
        <taxon>Microbacterium</taxon>
    </lineage>
</organism>
<feature type="compositionally biased region" description="Basic and acidic residues" evidence="1">
    <location>
        <begin position="31"/>
        <end position="45"/>
    </location>
</feature>